<evidence type="ECO:0000256" key="3">
    <source>
        <dbReference type="ARBA" id="ARBA00022840"/>
    </source>
</evidence>
<feature type="domain" description="Carboxyltransferase" evidence="4">
    <location>
        <begin position="3"/>
        <end position="214"/>
    </location>
</feature>
<evidence type="ECO:0000256" key="2">
    <source>
        <dbReference type="ARBA" id="ARBA00022801"/>
    </source>
</evidence>
<dbReference type="Gene3D" id="3.30.1360.40">
    <property type="match status" value="1"/>
</dbReference>
<dbReference type="RefSeq" id="WP_211632703.1">
    <property type="nucleotide sequence ID" value="NZ_CP073100.1"/>
</dbReference>
<dbReference type="Proteomes" id="UP000676169">
    <property type="component" value="Chromosome"/>
</dbReference>
<dbReference type="SUPFAM" id="SSF50891">
    <property type="entry name" value="Cyclophilin-like"/>
    <property type="match status" value="1"/>
</dbReference>
<dbReference type="InterPro" id="IPR010016">
    <property type="entry name" value="PxpB"/>
</dbReference>
<sequence length="237" mass="25359">METRVIPLGDSALILELAETVGALPPHRVHEVVAWLQSPALPGVMEVVPAATTITLFYDPLALLKHGAPADDLTGWLGGEALERLAGLPKESSAPSSRVVEIPVCYGGEHGPDLEEVARRTGLSVIDVVTRHSAAEYLVLQLGFAPGFPYLHGLPDSLSLPRRAAPRLSVAAGSIAIANGQSCIYPQAIPGGWHVIGRTPLKLFRPDHEPPVLLQPGDRVKFRAIPAKEFEAREELP</sequence>
<dbReference type="SUPFAM" id="SSF160467">
    <property type="entry name" value="PH0987 N-terminal domain-like"/>
    <property type="match status" value="1"/>
</dbReference>
<name>A0A975PFM6_9BACT</name>
<evidence type="ECO:0000313" key="6">
    <source>
        <dbReference type="Proteomes" id="UP000676169"/>
    </source>
</evidence>
<dbReference type="KEGG" id="lamb:KBB96_04320"/>
<evidence type="ECO:0000313" key="5">
    <source>
        <dbReference type="EMBL" id="QUE52119.1"/>
    </source>
</evidence>
<dbReference type="InterPro" id="IPR003833">
    <property type="entry name" value="CT_C_D"/>
</dbReference>
<dbReference type="PANTHER" id="PTHR34698">
    <property type="entry name" value="5-OXOPROLINASE SUBUNIT B"/>
    <property type="match status" value="1"/>
</dbReference>
<keyword evidence="2 5" id="KW-0378">Hydrolase</keyword>
<dbReference type="AlphaFoldDB" id="A0A975PFM6"/>
<dbReference type="InterPro" id="IPR029000">
    <property type="entry name" value="Cyclophilin-like_dom_sf"/>
</dbReference>
<gene>
    <name evidence="5" type="primary">pxpB</name>
    <name evidence="5" type="ORF">KBB96_04320</name>
</gene>
<dbReference type="GO" id="GO:0005524">
    <property type="term" value="F:ATP binding"/>
    <property type="evidence" value="ECO:0007669"/>
    <property type="project" value="UniProtKB-KW"/>
</dbReference>
<evidence type="ECO:0000256" key="1">
    <source>
        <dbReference type="ARBA" id="ARBA00022741"/>
    </source>
</evidence>
<accession>A0A975PFM6</accession>
<reference evidence="5" key="1">
    <citation type="submission" date="2021-04" db="EMBL/GenBank/DDBJ databases">
        <title>Luteolibacter sp. 32A isolated from the skin of an Anderson's salamander (Ambystoma andersonii).</title>
        <authorList>
            <person name="Spergser J."/>
            <person name="Busse H.-J."/>
        </authorList>
    </citation>
    <scope>NUCLEOTIDE SEQUENCE</scope>
    <source>
        <strain evidence="5">32A</strain>
    </source>
</reference>
<protein>
    <submittedName>
        <fullName evidence="5">5-oxoprolinase subunit PxpB</fullName>
        <ecNumber evidence="5">3.5.2.9</ecNumber>
    </submittedName>
</protein>
<organism evidence="5 6">
    <name type="scientific">Luteolibacter ambystomatis</name>
    <dbReference type="NCBI Taxonomy" id="2824561"/>
    <lineage>
        <taxon>Bacteria</taxon>
        <taxon>Pseudomonadati</taxon>
        <taxon>Verrucomicrobiota</taxon>
        <taxon>Verrucomicrobiia</taxon>
        <taxon>Verrucomicrobiales</taxon>
        <taxon>Verrucomicrobiaceae</taxon>
        <taxon>Luteolibacter</taxon>
    </lineage>
</organism>
<keyword evidence="6" id="KW-1185">Reference proteome</keyword>
<dbReference type="NCBIfam" id="TIGR00370">
    <property type="entry name" value="5-oxoprolinase subunit PxpB"/>
    <property type="match status" value="1"/>
</dbReference>
<dbReference type="Pfam" id="PF02682">
    <property type="entry name" value="CT_C_D"/>
    <property type="match status" value="1"/>
</dbReference>
<dbReference type="PANTHER" id="PTHR34698:SF2">
    <property type="entry name" value="5-OXOPROLINASE SUBUNIT B"/>
    <property type="match status" value="1"/>
</dbReference>
<keyword evidence="3" id="KW-0067">ATP-binding</keyword>
<dbReference type="GO" id="GO:0017168">
    <property type="term" value="F:5-oxoprolinase (ATP-hydrolyzing) activity"/>
    <property type="evidence" value="ECO:0007669"/>
    <property type="project" value="UniProtKB-EC"/>
</dbReference>
<evidence type="ECO:0000259" key="4">
    <source>
        <dbReference type="SMART" id="SM00796"/>
    </source>
</evidence>
<dbReference type="EC" id="3.5.2.9" evidence="5"/>
<dbReference type="Gene3D" id="2.40.100.10">
    <property type="entry name" value="Cyclophilin-like"/>
    <property type="match status" value="1"/>
</dbReference>
<dbReference type="EMBL" id="CP073100">
    <property type="protein sequence ID" value="QUE52119.1"/>
    <property type="molecule type" value="Genomic_DNA"/>
</dbReference>
<dbReference type="SMART" id="SM00796">
    <property type="entry name" value="AHS1"/>
    <property type="match status" value="1"/>
</dbReference>
<proteinExistence type="predicted"/>
<keyword evidence="1" id="KW-0547">Nucleotide-binding</keyword>